<name>A0A4V1MA54_9BACT</name>
<dbReference type="InterPro" id="IPR013780">
    <property type="entry name" value="Glyco_hydro_b"/>
</dbReference>
<dbReference type="Gene3D" id="3.20.20.80">
    <property type="entry name" value="Glycosidases"/>
    <property type="match status" value="1"/>
</dbReference>
<dbReference type="PANTHER" id="PTHR42767">
    <property type="entry name" value="ENDO-BETA-1,6-GALACTANASE"/>
    <property type="match status" value="1"/>
</dbReference>
<dbReference type="AlphaFoldDB" id="A0A4V1MA54"/>
<protein>
    <submittedName>
        <fullName evidence="2">Xylanase</fullName>
    </submittedName>
</protein>
<keyword evidence="2" id="KW-0378">Hydrolase</keyword>
<keyword evidence="3" id="KW-1185">Reference proteome</keyword>
<keyword evidence="2" id="KW-0624">Polysaccharide degradation</keyword>
<dbReference type="EMBL" id="SDHZ01000002">
    <property type="protein sequence ID" value="RXK83984.1"/>
    <property type="molecule type" value="Genomic_DNA"/>
</dbReference>
<dbReference type="PANTHER" id="PTHR42767:SF1">
    <property type="entry name" value="ENDO-BETA-1,6-GALACTANASE-LIKE DOMAIN-CONTAINING PROTEIN"/>
    <property type="match status" value="1"/>
</dbReference>
<dbReference type="InterPro" id="IPR039514">
    <property type="entry name" value="6GAL-like"/>
</dbReference>
<dbReference type="GO" id="GO:0004553">
    <property type="term" value="F:hydrolase activity, hydrolyzing O-glycosyl compounds"/>
    <property type="evidence" value="ECO:0007669"/>
    <property type="project" value="InterPro"/>
</dbReference>
<dbReference type="InterPro" id="IPR017853">
    <property type="entry name" value="GH"/>
</dbReference>
<evidence type="ECO:0000313" key="3">
    <source>
        <dbReference type="Proteomes" id="UP000290545"/>
    </source>
</evidence>
<organism evidence="2 3">
    <name type="scientific">Filimonas effusa</name>
    <dbReference type="NCBI Taxonomy" id="2508721"/>
    <lineage>
        <taxon>Bacteria</taxon>
        <taxon>Pseudomonadati</taxon>
        <taxon>Bacteroidota</taxon>
        <taxon>Chitinophagia</taxon>
        <taxon>Chitinophagales</taxon>
        <taxon>Chitinophagaceae</taxon>
        <taxon>Filimonas</taxon>
    </lineage>
</organism>
<dbReference type="Pfam" id="PF14587">
    <property type="entry name" value="Glyco_hydr_30_2"/>
    <property type="match status" value="1"/>
</dbReference>
<feature type="domain" description="Endo-beta-1,6-galactanase-like" evidence="1">
    <location>
        <begin position="13"/>
        <end position="373"/>
    </location>
</feature>
<keyword evidence="2" id="KW-0326">Glycosidase</keyword>
<reference evidence="2 3" key="1">
    <citation type="submission" date="2019-01" db="EMBL/GenBank/DDBJ databases">
        <title>Filimonas sp. strain TTM-71.</title>
        <authorList>
            <person name="Chen W.-M."/>
        </authorList>
    </citation>
    <scope>NUCLEOTIDE SEQUENCE [LARGE SCALE GENOMIC DNA]</scope>
    <source>
        <strain evidence="2 3">TTM-71</strain>
    </source>
</reference>
<keyword evidence="2" id="KW-0858">Xylan degradation</keyword>
<evidence type="ECO:0000259" key="1">
    <source>
        <dbReference type="Pfam" id="PF14587"/>
    </source>
</evidence>
<comment type="caution">
    <text evidence="2">The sequence shown here is derived from an EMBL/GenBank/DDBJ whole genome shotgun (WGS) entry which is preliminary data.</text>
</comment>
<keyword evidence="2" id="KW-0119">Carbohydrate metabolism</keyword>
<gene>
    <name evidence="2" type="ORF">ESB13_16205</name>
</gene>
<sequence>MMQPVWSQQISQVLIAVNSNNTFQTISNFGASDAWAAQFVGNWPDEKKNAIADWFFSLDTLPDGSPRGIGLSQWRYNIGAGSMEQAQNSSIRDEWRRAAAFVPGKKLQPREVESQLWFLKAAKKRGVEQFLGFYNSPPVWLTKNGKAFATAAQCNIDSSKFKDFAGYTAAVIKGIRKITGVTFNYISPVNEPQWDWSDGGQEGSPYPNSALTGIARAFNEELLRNKLSTRLIMPEAASIQYLVEKGDKPGRSRQLRELFHPESVGYIGNLPAMAPVVAGHSYFTTSPWHKAVTLRNAVRDTVSAIGNLEFWQSEYCILGDNGGEINGNKKDTGMKAALYMARVIHTDLTAANAAAWQWWTSISAYDYKDGLVYIDKQKTDGRFSDSKMLWVLGNYSRFVRPGMKRIETTSNTDNIYVSGFANTTGNKMVLVIINPGTEAIQASWTGNAGTGTVAYVTDVANRLKKQSLAAASMLLPAESVVTIVIGSNNSLAKKSTK</sequence>
<evidence type="ECO:0000313" key="2">
    <source>
        <dbReference type="EMBL" id="RXK83984.1"/>
    </source>
</evidence>
<dbReference type="GO" id="GO:0045493">
    <property type="term" value="P:xylan catabolic process"/>
    <property type="evidence" value="ECO:0007669"/>
    <property type="project" value="UniProtKB-KW"/>
</dbReference>
<proteinExistence type="predicted"/>
<dbReference type="Gene3D" id="2.60.40.1180">
    <property type="entry name" value="Golgi alpha-mannosidase II"/>
    <property type="match status" value="1"/>
</dbReference>
<accession>A0A4V1MA54</accession>
<dbReference type="Proteomes" id="UP000290545">
    <property type="component" value="Unassembled WGS sequence"/>
</dbReference>
<dbReference type="SUPFAM" id="SSF51445">
    <property type="entry name" value="(Trans)glycosidases"/>
    <property type="match status" value="1"/>
</dbReference>
<dbReference type="OrthoDB" id="9806701at2"/>
<dbReference type="InterPro" id="IPR039743">
    <property type="entry name" value="6GAL/EXGAL"/>
</dbReference>